<evidence type="ECO:0000313" key="3">
    <source>
        <dbReference type="Proteomes" id="UP000035909"/>
    </source>
</evidence>
<evidence type="ECO:0000313" key="2">
    <source>
        <dbReference type="EMBL" id="KLV08283.1"/>
    </source>
</evidence>
<dbReference type="Proteomes" id="UP000035909">
    <property type="component" value="Unassembled WGS sequence"/>
</dbReference>
<reference evidence="2 3" key="1">
    <citation type="submission" date="2015-05" db="EMBL/GenBank/DDBJ databases">
        <title>Photobacterium galathea sp. nov.</title>
        <authorList>
            <person name="Machado H."/>
            <person name="Gram L."/>
        </authorList>
    </citation>
    <scope>NUCLEOTIDE SEQUENCE [LARGE SCALE GENOMIC DNA]</scope>
    <source>
        <strain evidence="2 3">DSM 22954</strain>
    </source>
</reference>
<dbReference type="PATRIC" id="fig|320778.3.peg.3472"/>
<protein>
    <submittedName>
        <fullName evidence="2">Phosphopantetheine-binding protein</fullName>
    </submittedName>
</protein>
<name>A0A0J1H9B1_9GAMM</name>
<keyword evidence="3" id="KW-1185">Reference proteome</keyword>
<feature type="domain" description="Carrier" evidence="1">
    <location>
        <begin position="8"/>
        <end position="84"/>
    </location>
</feature>
<organism evidence="2 3">
    <name type="scientific">Photobacterium ganghwense</name>
    <dbReference type="NCBI Taxonomy" id="320778"/>
    <lineage>
        <taxon>Bacteria</taxon>
        <taxon>Pseudomonadati</taxon>
        <taxon>Pseudomonadota</taxon>
        <taxon>Gammaproteobacteria</taxon>
        <taxon>Vibrionales</taxon>
        <taxon>Vibrionaceae</taxon>
        <taxon>Photobacterium</taxon>
    </lineage>
</organism>
<proteinExistence type="predicted"/>
<dbReference type="Gene3D" id="1.10.1200.10">
    <property type="entry name" value="ACP-like"/>
    <property type="match status" value="1"/>
</dbReference>
<dbReference type="EMBL" id="LDOU01000015">
    <property type="protein sequence ID" value="KLV08283.1"/>
    <property type="molecule type" value="Genomic_DNA"/>
</dbReference>
<dbReference type="STRING" id="320778.ABT57_15975"/>
<dbReference type="AlphaFoldDB" id="A0A0J1H9B1"/>
<sequence length="84" mass="9465">MTTNGNNDNIRDLVMQAIQNIAPEITESDIDPDEDLREECDLDSMDFLNLLDALKRSCGVSIPESDYPQIRSFSALVNYLNART</sequence>
<dbReference type="Pfam" id="PF00550">
    <property type="entry name" value="PP-binding"/>
    <property type="match status" value="1"/>
</dbReference>
<evidence type="ECO:0000259" key="1">
    <source>
        <dbReference type="PROSITE" id="PS50075"/>
    </source>
</evidence>
<dbReference type="InterPro" id="IPR009081">
    <property type="entry name" value="PP-bd_ACP"/>
</dbReference>
<comment type="caution">
    <text evidence="2">The sequence shown here is derived from an EMBL/GenBank/DDBJ whole genome shotgun (WGS) entry which is preliminary data.</text>
</comment>
<dbReference type="InterPro" id="IPR036736">
    <property type="entry name" value="ACP-like_sf"/>
</dbReference>
<accession>A0A0J1H9B1</accession>
<dbReference type="RefSeq" id="WP_047886171.1">
    <property type="nucleotide sequence ID" value="NZ_CP071326.1"/>
</dbReference>
<dbReference type="PROSITE" id="PS50075">
    <property type="entry name" value="CARRIER"/>
    <property type="match status" value="1"/>
</dbReference>
<gene>
    <name evidence="2" type="ORF">ABT57_15975</name>
</gene>
<dbReference type="OrthoDB" id="9810922at2"/>
<dbReference type="SUPFAM" id="SSF47336">
    <property type="entry name" value="ACP-like"/>
    <property type="match status" value="1"/>
</dbReference>